<dbReference type="InterPro" id="IPR052922">
    <property type="entry name" value="Cytidylate_Kinase-2"/>
</dbReference>
<proteinExistence type="predicted"/>
<dbReference type="Pfam" id="PF13238">
    <property type="entry name" value="AAA_18"/>
    <property type="match status" value="1"/>
</dbReference>
<dbReference type="PANTHER" id="PTHR37816">
    <property type="entry name" value="YALI0E33011P"/>
    <property type="match status" value="1"/>
</dbReference>
<dbReference type="NCBIfam" id="NF004861">
    <property type="entry name" value="PRK06217.1"/>
    <property type="match status" value="1"/>
</dbReference>
<dbReference type="Proteomes" id="UP000297540">
    <property type="component" value="Unassembled WGS sequence"/>
</dbReference>
<keyword evidence="1" id="KW-0808">Transferase</keyword>
<keyword evidence="1" id="KW-0418">Kinase</keyword>
<organism evidence="1 2">
    <name type="scientific">Mucilaginibacter psychrotolerans</name>
    <dbReference type="NCBI Taxonomy" id="1524096"/>
    <lineage>
        <taxon>Bacteria</taxon>
        <taxon>Pseudomonadati</taxon>
        <taxon>Bacteroidota</taxon>
        <taxon>Sphingobacteriia</taxon>
        <taxon>Sphingobacteriales</taxon>
        <taxon>Sphingobacteriaceae</taxon>
        <taxon>Mucilaginibacter</taxon>
    </lineage>
</organism>
<name>A0A4Y8SE73_9SPHI</name>
<dbReference type="AlphaFoldDB" id="A0A4Y8SE73"/>
<accession>A0A4Y8SE73</accession>
<sequence>MLLRLKIVIINKSSESWFRQNNHRTLKIIKINGSDDYNCHMKIQIMGASCAGSTTLGRALAQRLNIPFFDTDEYFWVLTDPPFTTKCEPELRNAMIKADMAKHECWIQAGSVIKWGADWEEMFDVVIFLYIPHELRMQRLTAREVERYGDIIYTDPARNAQHKEFVAWAEKYEDRTFSGRNIKAHEDWLSRVDAKVLEIRGDTTVEERVERAVSFLKDEFGFPSNKS</sequence>
<dbReference type="SUPFAM" id="SSF52540">
    <property type="entry name" value="P-loop containing nucleoside triphosphate hydrolases"/>
    <property type="match status" value="1"/>
</dbReference>
<keyword evidence="2" id="KW-1185">Reference proteome</keyword>
<dbReference type="InterPro" id="IPR027417">
    <property type="entry name" value="P-loop_NTPase"/>
</dbReference>
<evidence type="ECO:0000313" key="1">
    <source>
        <dbReference type="EMBL" id="TFF37329.1"/>
    </source>
</evidence>
<reference evidence="1 2" key="1">
    <citation type="journal article" date="2017" name="Int. J. Syst. Evol. Microbiol.">
        <title>Mucilaginibacterpsychrotolerans sp. nov., isolated from peatlands.</title>
        <authorList>
            <person name="Deng Y."/>
            <person name="Shen L."/>
            <person name="Xu B."/>
            <person name="Liu Y."/>
            <person name="Gu Z."/>
            <person name="Liu H."/>
            <person name="Zhou Y."/>
        </authorList>
    </citation>
    <scope>NUCLEOTIDE SEQUENCE [LARGE SCALE GENOMIC DNA]</scope>
    <source>
        <strain evidence="1 2">NH7-4</strain>
    </source>
</reference>
<dbReference type="EMBL" id="SOZE01000011">
    <property type="protein sequence ID" value="TFF37329.1"/>
    <property type="molecule type" value="Genomic_DNA"/>
</dbReference>
<protein>
    <submittedName>
        <fullName evidence="1">Adenylate kinase</fullName>
    </submittedName>
</protein>
<dbReference type="GO" id="GO:0016301">
    <property type="term" value="F:kinase activity"/>
    <property type="evidence" value="ECO:0007669"/>
    <property type="project" value="UniProtKB-KW"/>
</dbReference>
<dbReference type="PANTHER" id="PTHR37816:SF2">
    <property type="entry name" value="DNA TOPOLOGY MODULATION PROTEIN FLAR-RELATED PROTEIN"/>
    <property type="match status" value="1"/>
</dbReference>
<gene>
    <name evidence="1" type="ORF">E2R66_12925</name>
</gene>
<comment type="caution">
    <text evidence="1">The sequence shown here is derived from an EMBL/GenBank/DDBJ whole genome shotgun (WGS) entry which is preliminary data.</text>
</comment>
<evidence type="ECO:0000313" key="2">
    <source>
        <dbReference type="Proteomes" id="UP000297540"/>
    </source>
</evidence>
<dbReference type="Gene3D" id="3.40.50.300">
    <property type="entry name" value="P-loop containing nucleotide triphosphate hydrolases"/>
    <property type="match status" value="1"/>
</dbReference>